<dbReference type="HOGENOM" id="CLU_1668511_0_0_7"/>
<keyword evidence="1" id="KW-1133">Transmembrane helix</keyword>
<evidence type="ECO:0000313" key="3">
    <source>
        <dbReference type="Proteomes" id="UP000001933"/>
    </source>
</evidence>
<name>Q2LQL6_SYNAS</name>
<gene>
    <name evidence="2" type="ORF">SYN_02348</name>
</gene>
<feature type="transmembrane region" description="Helical" evidence="1">
    <location>
        <begin position="93"/>
        <end position="110"/>
    </location>
</feature>
<reference evidence="2 3" key="1">
    <citation type="journal article" date="2007" name="Proc. Natl. Acad. Sci. U.S.A.">
        <title>The genome of Syntrophus aciditrophicus: life at the thermodynamic limit of microbial growth.</title>
        <authorList>
            <person name="McInerney M.J."/>
            <person name="Rohlin L."/>
            <person name="Mouttaki H."/>
            <person name="Kim U."/>
            <person name="Krupp R.S."/>
            <person name="Rios-Hernandez L."/>
            <person name="Sieber J."/>
            <person name="Struchtemeyer C.G."/>
            <person name="Bhattacharyya A."/>
            <person name="Campbell J.W."/>
            <person name="Gunsalus R.P."/>
        </authorList>
    </citation>
    <scope>NUCLEOTIDE SEQUENCE [LARGE SCALE GENOMIC DNA]</scope>
    <source>
        <strain evidence="2 3">SB</strain>
    </source>
</reference>
<dbReference type="InParanoid" id="Q2LQL6"/>
<keyword evidence="1" id="KW-0812">Transmembrane</keyword>
<dbReference type="KEGG" id="sat:SYN_02348"/>
<evidence type="ECO:0000256" key="1">
    <source>
        <dbReference type="SAM" id="Phobius"/>
    </source>
</evidence>
<dbReference type="STRING" id="56780.SYN_02348"/>
<sequence length="158" mass="17527">MSLFGVQVSVMVHVLFGVLGILLAVALFVYVLNVNEKNIPTIRGLSLCLALSLVVSYVIGGWWYVVHYAHDKAIILDGPWEWAHSFFMEWKEHFFFSLLVLSILLPVITYRNNLLIPENRRLTLIVTSLIVLIGLAMEGAGAVISRGVLMGCMGEVGP</sequence>
<feature type="transmembrane region" description="Helical" evidence="1">
    <location>
        <begin position="122"/>
        <end position="144"/>
    </location>
</feature>
<dbReference type="EMBL" id="CP000252">
    <property type="protein sequence ID" value="ABC76378.1"/>
    <property type="molecule type" value="Genomic_DNA"/>
</dbReference>
<dbReference type="RefSeq" id="WP_011416412.1">
    <property type="nucleotide sequence ID" value="NC_007759.1"/>
</dbReference>
<feature type="transmembrane region" description="Helical" evidence="1">
    <location>
        <begin position="44"/>
        <end position="65"/>
    </location>
</feature>
<feature type="transmembrane region" description="Helical" evidence="1">
    <location>
        <begin position="12"/>
        <end position="32"/>
    </location>
</feature>
<organism evidence="2 3">
    <name type="scientific">Syntrophus aciditrophicus (strain SB)</name>
    <dbReference type="NCBI Taxonomy" id="56780"/>
    <lineage>
        <taxon>Bacteria</taxon>
        <taxon>Pseudomonadati</taxon>
        <taxon>Thermodesulfobacteriota</taxon>
        <taxon>Syntrophia</taxon>
        <taxon>Syntrophales</taxon>
        <taxon>Syntrophaceae</taxon>
        <taxon>Syntrophus</taxon>
    </lineage>
</organism>
<dbReference type="Proteomes" id="UP000001933">
    <property type="component" value="Chromosome"/>
</dbReference>
<dbReference type="OrthoDB" id="8594737at2"/>
<accession>Q2LQL6</accession>
<keyword evidence="3" id="KW-1185">Reference proteome</keyword>
<evidence type="ECO:0000313" key="2">
    <source>
        <dbReference type="EMBL" id="ABC76378.1"/>
    </source>
</evidence>
<dbReference type="AlphaFoldDB" id="Q2LQL6"/>
<protein>
    <submittedName>
        <fullName evidence="2">Hypothetical membrane protein</fullName>
    </submittedName>
</protein>
<dbReference type="eggNOG" id="ENOG50326ZJ">
    <property type="taxonomic scope" value="Bacteria"/>
</dbReference>
<keyword evidence="1" id="KW-0472">Membrane</keyword>
<proteinExistence type="predicted"/>